<protein>
    <recommendedName>
        <fullName evidence="2">SHSP domain-containing protein</fullName>
    </recommendedName>
</protein>
<sequence length="149" mass="17140">MTRHELAQYTNWEPFKPFSIGFDNLFNDFDRMLSFNSASINHYPPYNIRKLNDTDYIIELAVAGFGKKDIEVKSVENTLTIKSVDKKQEVLEEDESVLHQGISKRAFKRSFTIADDVIVKGADLKDGLLSVNLEKIIPDEKKPKIFDIK</sequence>
<dbReference type="InterPro" id="IPR008978">
    <property type="entry name" value="HSP20-like_chaperone"/>
</dbReference>
<accession>A0A382S273</accession>
<dbReference type="PANTHER" id="PTHR47062:SF1">
    <property type="entry name" value="SMALL HEAT SHOCK PROTEIN IBPA"/>
    <property type="match status" value="1"/>
</dbReference>
<name>A0A382S273_9ZZZZ</name>
<dbReference type="EMBL" id="UINC01125665">
    <property type="protein sequence ID" value="SVD03642.1"/>
    <property type="molecule type" value="Genomic_DNA"/>
</dbReference>
<keyword evidence="1" id="KW-0346">Stress response</keyword>
<dbReference type="SUPFAM" id="SSF49764">
    <property type="entry name" value="HSP20-like chaperones"/>
    <property type="match status" value="1"/>
</dbReference>
<gene>
    <name evidence="3" type="ORF">METZ01_LOCUS356496</name>
</gene>
<dbReference type="Pfam" id="PF00011">
    <property type="entry name" value="HSP20"/>
    <property type="match status" value="1"/>
</dbReference>
<dbReference type="AlphaFoldDB" id="A0A382S273"/>
<evidence type="ECO:0000259" key="2">
    <source>
        <dbReference type="PROSITE" id="PS01031"/>
    </source>
</evidence>
<dbReference type="Gene3D" id="2.60.40.790">
    <property type="match status" value="1"/>
</dbReference>
<reference evidence="3" key="1">
    <citation type="submission" date="2018-05" db="EMBL/GenBank/DDBJ databases">
        <authorList>
            <person name="Lanie J.A."/>
            <person name="Ng W.-L."/>
            <person name="Kazmierczak K.M."/>
            <person name="Andrzejewski T.M."/>
            <person name="Davidsen T.M."/>
            <person name="Wayne K.J."/>
            <person name="Tettelin H."/>
            <person name="Glass J.I."/>
            <person name="Rusch D."/>
            <person name="Podicherti R."/>
            <person name="Tsui H.-C.T."/>
            <person name="Winkler M.E."/>
        </authorList>
    </citation>
    <scope>NUCLEOTIDE SEQUENCE</scope>
</reference>
<evidence type="ECO:0000313" key="3">
    <source>
        <dbReference type="EMBL" id="SVD03642.1"/>
    </source>
</evidence>
<dbReference type="InterPro" id="IPR002068">
    <property type="entry name" value="A-crystallin/Hsp20_dom"/>
</dbReference>
<evidence type="ECO:0000256" key="1">
    <source>
        <dbReference type="ARBA" id="ARBA00023016"/>
    </source>
</evidence>
<dbReference type="PANTHER" id="PTHR47062">
    <property type="match status" value="1"/>
</dbReference>
<dbReference type="PROSITE" id="PS01031">
    <property type="entry name" value="SHSP"/>
    <property type="match status" value="1"/>
</dbReference>
<organism evidence="3">
    <name type="scientific">marine metagenome</name>
    <dbReference type="NCBI Taxonomy" id="408172"/>
    <lineage>
        <taxon>unclassified sequences</taxon>
        <taxon>metagenomes</taxon>
        <taxon>ecological metagenomes</taxon>
    </lineage>
</organism>
<dbReference type="CDD" id="cd06470">
    <property type="entry name" value="ACD_IbpA-B_like"/>
    <property type="match status" value="1"/>
</dbReference>
<proteinExistence type="predicted"/>
<dbReference type="InterPro" id="IPR037913">
    <property type="entry name" value="ACD_IbpA/B"/>
</dbReference>
<feature type="domain" description="SHSP" evidence="2">
    <location>
        <begin position="37"/>
        <end position="149"/>
    </location>
</feature>